<evidence type="ECO:0000256" key="5">
    <source>
        <dbReference type="ARBA" id="ARBA00022989"/>
    </source>
</evidence>
<reference evidence="8 9" key="1">
    <citation type="journal article" date="2019" name="Microbiol. Resour. Announc.">
        <title>Complete Genome Sequence of Halomonas sulfidaeris Strain Esulfide1 Isolated from a Metal Sulfide Rock at a Depth of 2,200 Meters, Obtained Using Nanopore Sequencing.</title>
        <authorList>
            <person name="Saito M."/>
            <person name="Nishigata A."/>
            <person name="Galipon J."/>
            <person name="Arakawa K."/>
        </authorList>
    </citation>
    <scope>NUCLEOTIDE SEQUENCE [LARGE SCALE GENOMIC DNA]</scope>
    <source>
        <strain evidence="8 9">ATCC BAA-803</strain>
    </source>
</reference>
<comment type="subcellular location">
    <subcellularLocation>
        <location evidence="1">Cell inner membrane</location>
        <topology evidence="1">Multi-pass membrane protein</topology>
    </subcellularLocation>
</comment>
<dbReference type="GO" id="GO:0005886">
    <property type="term" value="C:plasma membrane"/>
    <property type="evidence" value="ECO:0007669"/>
    <property type="project" value="UniProtKB-SubCell"/>
</dbReference>
<dbReference type="AlphaFoldDB" id="A0A455U6B6"/>
<dbReference type="KEGG" id="hsr:HSBAA_13070"/>
<sequence>MGGSIIRMPESLRFIGQGFIGFVPVPAIIALVATAFAYWLFFHTRFGRHTVSIGSNEDACQVLGIHVNRHKVAVYAFQGACVGLAAAIIVGRLNAASPSLGNLYELHIIAAVVLGGTALYGGVGTIGAPCWVS</sequence>
<protein>
    <submittedName>
        <fullName evidence="8">Uncharacterized protein</fullName>
    </submittedName>
</protein>
<feature type="transmembrane region" description="Helical" evidence="7">
    <location>
        <begin position="72"/>
        <end position="94"/>
    </location>
</feature>
<evidence type="ECO:0000256" key="6">
    <source>
        <dbReference type="ARBA" id="ARBA00023136"/>
    </source>
</evidence>
<evidence type="ECO:0000256" key="4">
    <source>
        <dbReference type="ARBA" id="ARBA00022692"/>
    </source>
</evidence>
<keyword evidence="5 7" id="KW-1133">Transmembrane helix</keyword>
<feature type="transmembrane region" description="Helical" evidence="7">
    <location>
        <begin position="106"/>
        <end position="132"/>
    </location>
</feature>
<evidence type="ECO:0000313" key="8">
    <source>
        <dbReference type="EMBL" id="BBI60001.1"/>
    </source>
</evidence>
<dbReference type="GO" id="GO:0022857">
    <property type="term" value="F:transmembrane transporter activity"/>
    <property type="evidence" value="ECO:0007669"/>
    <property type="project" value="InterPro"/>
</dbReference>
<keyword evidence="3" id="KW-1003">Cell membrane</keyword>
<keyword evidence="6 7" id="KW-0472">Membrane</keyword>
<evidence type="ECO:0000256" key="2">
    <source>
        <dbReference type="ARBA" id="ARBA00007942"/>
    </source>
</evidence>
<dbReference type="PANTHER" id="PTHR32196">
    <property type="entry name" value="ABC TRANSPORTER PERMEASE PROTEIN YPHD-RELATED-RELATED"/>
    <property type="match status" value="1"/>
</dbReference>
<evidence type="ECO:0000256" key="7">
    <source>
        <dbReference type="SAM" id="Phobius"/>
    </source>
</evidence>
<organism evidence="8 9">
    <name type="scientific">Vreelandella sulfidaeris</name>
    <dbReference type="NCBI Taxonomy" id="115553"/>
    <lineage>
        <taxon>Bacteria</taxon>
        <taxon>Pseudomonadati</taxon>
        <taxon>Pseudomonadota</taxon>
        <taxon>Gammaproteobacteria</taxon>
        <taxon>Oceanospirillales</taxon>
        <taxon>Halomonadaceae</taxon>
        <taxon>Vreelandella</taxon>
    </lineage>
</organism>
<evidence type="ECO:0000256" key="3">
    <source>
        <dbReference type="ARBA" id="ARBA00022475"/>
    </source>
</evidence>
<proteinExistence type="inferred from homology"/>
<evidence type="ECO:0000313" key="9">
    <source>
        <dbReference type="Proteomes" id="UP000320231"/>
    </source>
</evidence>
<feature type="transmembrane region" description="Helical" evidence="7">
    <location>
        <begin position="20"/>
        <end position="41"/>
    </location>
</feature>
<dbReference type="Pfam" id="PF02653">
    <property type="entry name" value="BPD_transp_2"/>
    <property type="match status" value="1"/>
</dbReference>
<dbReference type="Proteomes" id="UP000320231">
    <property type="component" value="Chromosome"/>
</dbReference>
<comment type="similarity">
    <text evidence="2">Belongs to the binding-protein-dependent transport system permease family. AraH/RbsC subfamily.</text>
</comment>
<gene>
    <name evidence="8" type="ORF">HSBAA_13070</name>
</gene>
<name>A0A455U6B6_9GAMM</name>
<dbReference type="InterPro" id="IPR001851">
    <property type="entry name" value="ABC_transp_permease"/>
</dbReference>
<dbReference type="EMBL" id="AP019514">
    <property type="protein sequence ID" value="BBI60001.1"/>
    <property type="molecule type" value="Genomic_DNA"/>
</dbReference>
<accession>A0A455U6B6</accession>
<evidence type="ECO:0000256" key="1">
    <source>
        <dbReference type="ARBA" id="ARBA00004429"/>
    </source>
</evidence>
<keyword evidence="4 7" id="KW-0812">Transmembrane</keyword>